<keyword evidence="2" id="KW-1015">Disulfide bond</keyword>
<proteinExistence type="predicted"/>
<gene>
    <name evidence="6" type="ORF">PLOB_00045289</name>
</gene>
<keyword evidence="1 3" id="KW-0245">EGF-like domain</keyword>
<name>A0ABN8PMA3_9CNID</name>
<evidence type="ECO:0000259" key="5">
    <source>
        <dbReference type="PROSITE" id="PS50026"/>
    </source>
</evidence>
<dbReference type="InterPro" id="IPR018097">
    <property type="entry name" value="EGF_Ca-bd_CS"/>
</dbReference>
<dbReference type="PROSITE" id="PS01286">
    <property type="entry name" value="FA58C_2"/>
    <property type="match status" value="2"/>
</dbReference>
<evidence type="ECO:0000259" key="4">
    <source>
        <dbReference type="PROSITE" id="PS50022"/>
    </source>
</evidence>
<protein>
    <recommendedName>
        <fullName evidence="8">EGF-like repeat and discoidin I-like domain-containing protein 3</fullName>
    </recommendedName>
</protein>
<dbReference type="InterPro" id="IPR001881">
    <property type="entry name" value="EGF-like_Ca-bd_dom"/>
</dbReference>
<dbReference type="PROSITE" id="PS50022">
    <property type="entry name" value="FA58C_3"/>
    <property type="match status" value="2"/>
</dbReference>
<dbReference type="PANTHER" id="PTHR24543">
    <property type="entry name" value="MULTICOPPER OXIDASE-RELATED"/>
    <property type="match status" value="1"/>
</dbReference>
<dbReference type="Gene3D" id="2.10.25.10">
    <property type="entry name" value="Laminin"/>
    <property type="match status" value="1"/>
</dbReference>
<evidence type="ECO:0000256" key="1">
    <source>
        <dbReference type="ARBA" id="ARBA00022536"/>
    </source>
</evidence>
<dbReference type="InterPro" id="IPR008979">
    <property type="entry name" value="Galactose-bd-like_sf"/>
</dbReference>
<evidence type="ECO:0000256" key="2">
    <source>
        <dbReference type="ARBA" id="ARBA00023157"/>
    </source>
</evidence>
<accession>A0ABN8PMA3</accession>
<dbReference type="PROSITE" id="PS50026">
    <property type="entry name" value="EGF_3"/>
    <property type="match status" value="1"/>
</dbReference>
<dbReference type="PANTHER" id="PTHR24543:SF325">
    <property type="entry name" value="F5_8 TYPE C DOMAIN-CONTAINING PROTEIN"/>
    <property type="match status" value="1"/>
</dbReference>
<dbReference type="EMBL" id="CALNXK010000079">
    <property type="protein sequence ID" value="CAH3146782.1"/>
    <property type="molecule type" value="Genomic_DNA"/>
</dbReference>
<feature type="domain" description="F5/8 type C" evidence="4">
    <location>
        <begin position="9"/>
        <end position="160"/>
    </location>
</feature>
<dbReference type="InterPro" id="IPR000421">
    <property type="entry name" value="FA58C"/>
</dbReference>
<organism evidence="6 7">
    <name type="scientific">Porites lobata</name>
    <dbReference type="NCBI Taxonomy" id="104759"/>
    <lineage>
        <taxon>Eukaryota</taxon>
        <taxon>Metazoa</taxon>
        <taxon>Cnidaria</taxon>
        <taxon>Anthozoa</taxon>
        <taxon>Hexacorallia</taxon>
        <taxon>Scleractinia</taxon>
        <taxon>Fungiina</taxon>
        <taxon>Poritidae</taxon>
        <taxon>Porites</taxon>
    </lineage>
</organism>
<keyword evidence="7" id="KW-1185">Reference proteome</keyword>
<dbReference type="Proteomes" id="UP001159405">
    <property type="component" value="Unassembled WGS sequence"/>
</dbReference>
<comment type="caution">
    <text evidence="3">Lacks conserved residue(s) required for the propagation of feature annotation.</text>
</comment>
<reference evidence="6 7" key="1">
    <citation type="submission" date="2022-05" db="EMBL/GenBank/DDBJ databases">
        <authorList>
            <consortium name="Genoscope - CEA"/>
            <person name="William W."/>
        </authorList>
    </citation>
    <scope>NUCLEOTIDE SEQUENCE [LARGE SCALE GENOMIC DNA]</scope>
</reference>
<evidence type="ECO:0000313" key="6">
    <source>
        <dbReference type="EMBL" id="CAH3146782.1"/>
    </source>
</evidence>
<dbReference type="Pfam" id="PF07645">
    <property type="entry name" value="EGF_CA"/>
    <property type="match status" value="1"/>
</dbReference>
<feature type="non-terminal residue" evidence="6">
    <location>
        <position position="362"/>
    </location>
</feature>
<dbReference type="CDD" id="cd00054">
    <property type="entry name" value="EGF_CA"/>
    <property type="match status" value="1"/>
</dbReference>
<dbReference type="InterPro" id="IPR000742">
    <property type="entry name" value="EGF"/>
</dbReference>
<dbReference type="PROSITE" id="PS01187">
    <property type="entry name" value="EGF_CA"/>
    <property type="match status" value="1"/>
</dbReference>
<dbReference type="InterPro" id="IPR049883">
    <property type="entry name" value="NOTCH1_EGF-like"/>
</dbReference>
<dbReference type="Pfam" id="PF00754">
    <property type="entry name" value="F5_F8_type_C"/>
    <property type="match status" value="2"/>
</dbReference>
<dbReference type="SUPFAM" id="SSF49785">
    <property type="entry name" value="Galactose-binding domain-like"/>
    <property type="match status" value="2"/>
</dbReference>
<dbReference type="SMART" id="SM00231">
    <property type="entry name" value="FA58C"/>
    <property type="match status" value="2"/>
</dbReference>
<feature type="non-terminal residue" evidence="6">
    <location>
        <position position="1"/>
    </location>
</feature>
<dbReference type="PROSITE" id="PS00010">
    <property type="entry name" value="ASX_HYDROXYL"/>
    <property type="match status" value="1"/>
</dbReference>
<dbReference type="PROSITE" id="PS01186">
    <property type="entry name" value="EGF_2"/>
    <property type="match status" value="1"/>
</dbReference>
<dbReference type="SMART" id="SM00179">
    <property type="entry name" value="EGF_CA"/>
    <property type="match status" value="1"/>
</dbReference>
<evidence type="ECO:0000313" key="7">
    <source>
        <dbReference type="Proteomes" id="UP001159405"/>
    </source>
</evidence>
<comment type="caution">
    <text evidence="6">The sequence shown here is derived from an EMBL/GenBank/DDBJ whole genome shotgun (WGS) entry which is preliminary data.</text>
</comment>
<dbReference type="Gene3D" id="2.60.120.260">
    <property type="entry name" value="Galactose-binding domain-like"/>
    <property type="match status" value="2"/>
</dbReference>
<dbReference type="SUPFAM" id="SSF57196">
    <property type="entry name" value="EGF/Laminin"/>
    <property type="match status" value="1"/>
</dbReference>
<dbReference type="CDD" id="cd00057">
    <property type="entry name" value="FA58C"/>
    <property type="match status" value="2"/>
</dbReference>
<feature type="domain" description="EGF-like" evidence="5">
    <location>
        <begin position="321"/>
        <end position="361"/>
    </location>
</feature>
<evidence type="ECO:0000256" key="3">
    <source>
        <dbReference type="PROSITE-ProRule" id="PRU00076"/>
    </source>
</evidence>
<sequence length="362" mass="41567">LFFYLSLECQDALGMENGKISNGDITASSEVIIEHHAYQGRLNFKKDKGKIGAWTARERSDTQWLQVDLGSQFTRVTGVATQGRGDRDTWVTKYKLQYSNETTQFQCYNETGQNREFVGNNDSNTVVRHNLTKVITARFIRFQPTEWQDDISMRVELYGCYAECHDIYPLGMEKGQIPDGNITASSERFFTHHAFQGRLNFKVDGDGVKRGAWTAWKTDVNKWLQVDLGSQFTRVTGIATQGREDRDRWVTKYKLQYGNETTQFQYYKETGQDMVFNGNNDSNTVVRHNLSKVITARYIRFQPTDWHEQISMRVELYGCYDVDECKSGNHDCNVNGTCLNTAGYFECVCNDGYYGDGRICTG</sequence>
<dbReference type="InterPro" id="IPR000152">
    <property type="entry name" value="EGF-type_Asp/Asn_hydroxyl_site"/>
</dbReference>
<evidence type="ECO:0008006" key="8">
    <source>
        <dbReference type="Google" id="ProtNLM"/>
    </source>
</evidence>
<feature type="domain" description="F5/8 type C" evidence="4">
    <location>
        <begin position="164"/>
        <end position="319"/>
    </location>
</feature>